<evidence type="ECO:0000313" key="2">
    <source>
        <dbReference type="Proteomes" id="UP000320390"/>
    </source>
</evidence>
<name>A0A518F0G0_9BACT</name>
<proteinExistence type="predicted"/>
<reference evidence="1 2" key="1">
    <citation type="submission" date="2019-02" db="EMBL/GenBank/DDBJ databases">
        <title>Deep-cultivation of Planctomycetes and their phenomic and genomic characterization uncovers novel biology.</title>
        <authorList>
            <person name="Wiegand S."/>
            <person name="Jogler M."/>
            <person name="Boedeker C."/>
            <person name="Pinto D."/>
            <person name="Vollmers J."/>
            <person name="Rivas-Marin E."/>
            <person name="Kohn T."/>
            <person name="Peeters S.H."/>
            <person name="Heuer A."/>
            <person name="Rast P."/>
            <person name="Oberbeckmann S."/>
            <person name="Bunk B."/>
            <person name="Jeske O."/>
            <person name="Meyerdierks A."/>
            <person name="Storesund J.E."/>
            <person name="Kallscheuer N."/>
            <person name="Luecker S."/>
            <person name="Lage O.M."/>
            <person name="Pohl T."/>
            <person name="Merkel B.J."/>
            <person name="Hornburger P."/>
            <person name="Mueller R.-W."/>
            <person name="Bruemmer F."/>
            <person name="Labrenz M."/>
            <person name="Spormann A.M."/>
            <person name="Op den Camp H."/>
            <person name="Overmann J."/>
            <person name="Amann R."/>
            <person name="Jetten M.S.M."/>
            <person name="Mascher T."/>
            <person name="Medema M.H."/>
            <person name="Devos D.P."/>
            <person name="Kaster A.-K."/>
            <person name="Ovreas L."/>
            <person name="Rohde M."/>
            <person name="Galperin M.Y."/>
            <person name="Jogler C."/>
        </authorList>
    </citation>
    <scope>NUCLEOTIDE SEQUENCE [LARGE SCALE GENOMIC DNA]</scope>
    <source>
        <strain evidence="1 2">Poly30</strain>
    </source>
</reference>
<dbReference type="EMBL" id="CP036434">
    <property type="protein sequence ID" value="QDV09826.1"/>
    <property type="molecule type" value="Genomic_DNA"/>
</dbReference>
<dbReference type="OrthoDB" id="218629at2"/>
<sequence>MLAARAARASLARAARRPAGAEVGPGVLADAQDGVGAIDWVNRLALLPPQPAMISLALAAAMTAPWVQQFGCEPRQSVPLTILRNSVQFPYAEQFGGLQLSGDLLVAVSHRQASPLGGSTGALYLHSRAQGGDWGEPDVVFAESLGATAFRKSNVGEVHYALDGETVFVPIEVQNSTEVVVLERVAGQWTEIQRLTGDPTWEFQPFSGAIGFGFNFSLVADQGRLVISMTRTRLPGSTEFGLLQTLERDASGVWQSVDVSPLAGACGAGDRGMDLDGDRLALLNFTPNGVPNGLATVLEFGPSGWEAIWTTGPPYPDGISVALDGGRVLVGSHYDAFTSVYDVGFGGSVGATAPVQVIRLTDSVLPRMPGGRGPRDYNPPYDSYVEAGSGFAVIGIGDHYDGYGSVSVFEWFQGAYRLMEKTRTPGDVSDVALGGALGGGEAAWFGGFPDPFHQLPGKPRFETWRIDGGRATPYCGTGIDLVATGSGDAPFLDATLTAYGLPSDGHLTFFGGWAAGSTPAGASATLCIDASAGLTRLSAPIAAHADGIVRISTGALEFGSLQPGLVAGATFYLQGLVAGASGVDSTNALKLTLCD</sequence>
<dbReference type="Proteomes" id="UP000320390">
    <property type="component" value="Chromosome"/>
</dbReference>
<keyword evidence="2" id="KW-1185">Reference proteome</keyword>
<gene>
    <name evidence="1" type="ORF">Poly30_53860</name>
</gene>
<protein>
    <submittedName>
        <fullName evidence="1">Uncharacterized protein</fullName>
    </submittedName>
</protein>
<organism evidence="1 2">
    <name type="scientific">Saltatorellus ferox</name>
    <dbReference type="NCBI Taxonomy" id="2528018"/>
    <lineage>
        <taxon>Bacteria</taxon>
        <taxon>Pseudomonadati</taxon>
        <taxon>Planctomycetota</taxon>
        <taxon>Planctomycetia</taxon>
        <taxon>Planctomycetia incertae sedis</taxon>
        <taxon>Saltatorellus</taxon>
    </lineage>
</organism>
<dbReference type="AlphaFoldDB" id="A0A518F0G0"/>
<accession>A0A518F0G0</accession>
<evidence type="ECO:0000313" key="1">
    <source>
        <dbReference type="EMBL" id="QDV09826.1"/>
    </source>
</evidence>
<dbReference type="RefSeq" id="WP_145204902.1">
    <property type="nucleotide sequence ID" value="NZ_CP036434.1"/>
</dbReference>